<evidence type="ECO:0000313" key="1">
    <source>
        <dbReference type="EMBL" id="PJZ26915.1"/>
    </source>
</evidence>
<dbReference type="PANTHER" id="PTHR37841:SF1">
    <property type="entry name" value="DUF3298 DOMAIN-CONTAINING PROTEIN"/>
    <property type="match status" value="1"/>
</dbReference>
<dbReference type="SUPFAM" id="SSF69360">
    <property type="entry name" value="Cell wall binding repeat"/>
    <property type="match status" value="2"/>
</dbReference>
<name>A0A2M9XGU7_9LEPT</name>
<comment type="caution">
    <text evidence="1">The sequence shown here is derived from an EMBL/GenBank/DDBJ whole genome shotgun (WGS) entry which is preliminary data.</text>
</comment>
<sequence length="579" mass="65832">MRTFIYFKSFILLVIFFGLSFSNCKSKKANICRAGFQKQIIYENGDKKLLALISDNPNVPRVVLAESIYDRSAFGLISIQKSYFDNGMIDSEGNIIVKPEYSNSNLFVYPTFLPIFWLQDHQISKVFLSKTLLRTFPGKVRVISTFDEEQIVVIQQQDQFAAFDFAGRDLISLRRGNYSGYAEGMFLIKIDEKYQFLDRNGKLLGNKTFEDAKMFSESLAPVKLRNKWGFFNIDGRWTIQATFDEAKRFQNGLAAVKVADQWGYIDRSGKFIIPPQFKDADEFTTGGIAKVLLPEGCQIVSKNGTLGPKGDYCYIKGNQLIYISSDGSERYVLFNERSGFAELGEVGESFPNYFSFQQNGRTGLVSPETGFVISPEYDSIRYNQTDELYILEKGDFTDVLNPDGSWFVRGAKGSIFGCKENICITVDRKTGRKGYIRSNLKKITENVFTYADSYSDGLAKVFREGNWEYIDITGKTTFKSVFKNSGNFFQGLAWFEQNGKFGYLDRNGKTQIPAEFNTAGNFSNSLAIARRDGQFGLIDIKGEFVISPIFEAIQLIEPKRYRVQFEKQFGILNLERCGL</sequence>
<dbReference type="PANTHER" id="PTHR37841">
    <property type="entry name" value="GLR2918 PROTEIN"/>
    <property type="match status" value="1"/>
</dbReference>
<evidence type="ECO:0008006" key="3">
    <source>
        <dbReference type="Google" id="ProtNLM"/>
    </source>
</evidence>
<gene>
    <name evidence="1" type="ORF">CH357_05385</name>
</gene>
<evidence type="ECO:0000313" key="2">
    <source>
        <dbReference type="Proteomes" id="UP000232196"/>
    </source>
</evidence>
<dbReference type="Proteomes" id="UP000232196">
    <property type="component" value="Unassembled WGS sequence"/>
</dbReference>
<reference evidence="1 2" key="1">
    <citation type="submission" date="2017-07" db="EMBL/GenBank/DDBJ databases">
        <title>Leptospira spp. isolated from tropical soils.</title>
        <authorList>
            <person name="Thibeaux R."/>
            <person name="Iraola G."/>
            <person name="Ferres I."/>
            <person name="Bierque E."/>
            <person name="Girault D."/>
            <person name="Soupe-Gilbert M.-E."/>
            <person name="Picardeau M."/>
            <person name="Goarant C."/>
        </authorList>
    </citation>
    <scope>NUCLEOTIDE SEQUENCE [LARGE SCALE GENOMIC DNA]</scope>
    <source>
        <strain evidence="1 2">MCA1-C-A1</strain>
    </source>
</reference>
<proteinExistence type="predicted"/>
<accession>A0A2M9XGU7</accession>
<keyword evidence="2" id="KW-1185">Reference proteome</keyword>
<dbReference type="InterPro" id="IPR032774">
    <property type="entry name" value="WG_beta_rep"/>
</dbReference>
<protein>
    <recommendedName>
        <fullName evidence="3">WG repeat-containing protein</fullName>
    </recommendedName>
</protein>
<dbReference type="OrthoDB" id="210273at2"/>
<dbReference type="AlphaFoldDB" id="A0A2M9XGU7"/>
<organism evidence="1 2">
    <name type="scientific">Leptospira hartskeerlii</name>
    <dbReference type="NCBI Taxonomy" id="2023177"/>
    <lineage>
        <taxon>Bacteria</taxon>
        <taxon>Pseudomonadati</taxon>
        <taxon>Spirochaetota</taxon>
        <taxon>Spirochaetia</taxon>
        <taxon>Leptospirales</taxon>
        <taxon>Leptospiraceae</taxon>
        <taxon>Leptospira</taxon>
    </lineage>
</organism>
<dbReference type="EMBL" id="NPDN01000002">
    <property type="protein sequence ID" value="PJZ26915.1"/>
    <property type="molecule type" value="Genomic_DNA"/>
</dbReference>
<dbReference type="Pfam" id="PF14903">
    <property type="entry name" value="WG_beta_rep"/>
    <property type="match status" value="6"/>
</dbReference>